<feature type="binding site" evidence="2">
    <location>
        <position position="188"/>
    </location>
    <ligand>
        <name>substrate</name>
    </ligand>
</feature>
<feature type="binding site" evidence="2">
    <location>
        <begin position="61"/>
        <end position="63"/>
    </location>
    <ligand>
        <name>substrate</name>
    </ligand>
</feature>
<feature type="active site" evidence="2">
    <location>
        <position position="16"/>
    </location>
</feature>
<accession>A0A9D1L7N2</accession>
<dbReference type="AlphaFoldDB" id="A0A9D1L7N2"/>
<comment type="caution">
    <text evidence="3">The sequence shown here is derived from an EMBL/GenBank/DDBJ whole genome shotgun (WGS) entry which is preliminary data.</text>
</comment>
<dbReference type="InterPro" id="IPR001441">
    <property type="entry name" value="UPP_synth-like"/>
</dbReference>
<dbReference type="Gene3D" id="3.40.1180.10">
    <property type="entry name" value="Decaprenyl diphosphate synthase-like"/>
    <property type="match status" value="1"/>
</dbReference>
<sequence>MTDNALLPRHVAVIMDGNGRWAQKNKVSRLAGHNAGMLAMKEIIKRADVLGIKYLTVYAFSTENWKRSREEVGGIFSLLVKYVASELEELHRNNVKVAILGDYNQIPRTAVASIDKALATTKNNGGLNFNIALNYGSRQEITRAVRKIAELVQNGSITTDQIDQETVSRYLYTGEENGFIPDPDLIIRTSGEERISNFLLWQCAYSEFAFSDSLWPDFTPDEFESIVGQYASRDRRFGGR</sequence>
<reference evidence="3" key="1">
    <citation type="submission" date="2020-10" db="EMBL/GenBank/DDBJ databases">
        <authorList>
            <person name="Gilroy R."/>
        </authorList>
    </citation>
    <scope>NUCLEOTIDE SEQUENCE</scope>
    <source>
        <strain evidence="3">11300</strain>
    </source>
</reference>
<gene>
    <name evidence="3" type="ORF">IAD16_02160</name>
</gene>
<dbReference type="FunFam" id="3.40.1180.10:FF:000001">
    <property type="entry name" value="(2E,6E)-farnesyl-diphosphate-specific ditrans,polycis-undecaprenyl-diphosphate synthase"/>
    <property type="match status" value="1"/>
</dbReference>
<dbReference type="NCBIfam" id="NF011405">
    <property type="entry name" value="PRK14830.1"/>
    <property type="match status" value="1"/>
</dbReference>
<proteinExistence type="inferred from homology"/>
<feature type="binding site" evidence="2">
    <location>
        <begin position="194"/>
        <end position="196"/>
    </location>
    <ligand>
        <name>substrate</name>
    </ligand>
</feature>
<feature type="binding site" evidence="2">
    <location>
        <begin position="17"/>
        <end position="20"/>
    </location>
    <ligand>
        <name>substrate</name>
    </ligand>
</feature>
<feature type="active site" description="Proton acceptor" evidence="2">
    <location>
        <position position="64"/>
    </location>
</feature>
<dbReference type="PROSITE" id="PS01066">
    <property type="entry name" value="UPP_SYNTHASE"/>
    <property type="match status" value="1"/>
</dbReference>
<evidence type="ECO:0000313" key="4">
    <source>
        <dbReference type="Proteomes" id="UP000824091"/>
    </source>
</evidence>
<dbReference type="NCBIfam" id="TIGR00055">
    <property type="entry name" value="uppS"/>
    <property type="match status" value="1"/>
</dbReference>
<feature type="binding site" evidence="2">
    <location>
        <position position="33"/>
    </location>
    <ligand>
        <name>substrate</name>
    </ligand>
</feature>
<keyword evidence="2" id="KW-0460">Magnesium</keyword>
<dbReference type="Proteomes" id="UP000824091">
    <property type="component" value="Unassembled WGS sequence"/>
</dbReference>
<feature type="binding site" evidence="2">
    <location>
        <position position="67"/>
    </location>
    <ligand>
        <name>substrate</name>
    </ligand>
</feature>
<dbReference type="Pfam" id="PF01255">
    <property type="entry name" value="Prenyltransf"/>
    <property type="match status" value="1"/>
</dbReference>
<name>A0A9D1L7N2_9FIRM</name>
<reference evidence="3" key="2">
    <citation type="journal article" date="2021" name="PeerJ">
        <title>Extensive microbial diversity within the chicken gut microbiome revealed by metagenomics and culture.</title>
        <authorList>
            <person name="Gilroy R."/>
            <person name="Ravi A."/>
            <person name="Getino M."/>
            <person name="Pursley I."/>
            <person name="Horton D.L."/>
            <person name="Alikhan N.F."/>
            <person name="Baker D."/>
            <person name="Gharbi K."/>
            <person name="Hall N."/>
            <person name="Watson M."/>
            <person name="Adriaenssens E.M."/>
            <person name="Foster-Nyarko E."/>
            <person name="Jarju S."/>
            <person name="Secka A."/>
            <person name="Antonio M."/>
            <person name="Oren A."/>
            <person name="Chaudhuri R.R."/>
            <person name="La Ragione R."/>
            <person name="Hildebrand F."/>
            <person name="Pallen M.J."/>
        </authorList>
    </citation>
    <scope>NUCLEOTIDE SEQUENCE</scope>
    <source>
        <strain evidence="3">11300</strain>
    </source>
</reference>
<evidence type="ECO:0000256" key="2">
    <source>
        <dbReference type="HAMAP-Rule" id="MF_01139"/>
    </source>
</evidence>
<comment type="subunit">
    <text evidence="2">Homodimer.</text>
</comment>
<dbReference type="GO" id="GO:0016094">
    <property type="term" value="P:polyprenol biosynthetic process"/>
    <property type="evidence" value="ECO:0007669"/>
    <property type="project" value="TreeGrafter"/>
</dbReference>
<comment type="function">
    <text evidence="2">Catalyzes the condensation of isopentenyl diphosphate (IPP) with allylic pyrophosphates generating different type of terpenoids.</text>
</comment>
<dbReference type="PANTHER" id="PTHR10291">
    <property type="entry name" value="DEHYDRODOLICHYL DIPHOSPHATE SYNTHASE FAMILY MEMBER"/>
    <property type="match status" value="1"/>
</dbReference>
<feature type="binding site" evidence="2">
    <location>
        <position position="29"/>
    </location>
    <ligand>
        <name>substrate</name>
    </ligand>
</feature>
<dbReference type="EMBL" id="DVMO01000035">
    <property type="protein sequence ID" value="HIU27170.1"/>
    <property type="molecule type" value="Genomic_DNA"/>
</dbReference>
<comment type="similarity">
    <text evidence="2">Belongs to the UPP synthase family.</text>
</comment>
<dbReference type="InterPro" id="IPR036424">
    <property type="entry name" value="UPP_synth-like_sf"/>
</dbReference>
<comment type="cofactor">
    <cofactor evidence="2">
        <name>Mg(2+)</name>
        <dbReference type="ChEBI" id="CHEBI:18420"/>
    </cofactor>
    <text evidence="2">Binds 2 magnesium ions per subunit.</text>
</comment>
<keyword evidence="1 2" id="KW-0808">Transferase</keyword>
<dbReference type="SUPFAM" id="SSF64005">
    <property type="entry name" value="Undecaprenyl diphosphate synthase"/>
    <property type="match status" value="1"/>
</dbReference>
<dbReference type="CDD" id="cd00475">
    <property type="entry name" value="Cis_IPPS"/>
    <property type="match status" value="1"/>
</dbReference>
<feature type="binding site" evidence="2">
    <location>
        <position position="21"/>
    </location>
    <ligand>
        <name>substrate</name>
    </ligand>
</feature>
<feature type="binding site" evidence="2">
    <location>
        <position position="207"/>
    </location>
    <ligand>
        <name>Mg(2+)</name>
        <dbReference type="ChEBI" id="CHEBI:18420"/>
    </ligand>
</feature>
<dbReference type="GO" id="GO:0000287">
    <property type="term" value="F:magnesium ion binding"/>
    <property type="evidence" value="ECO:0007669"/>
    <property type="project" value="UniProtKB-UniRule"/>
</dbReference>
<dbReference type="InterPro" id="IPR018520">
    <property type="entry name" value="UPP_synth-like_CS"/>
</dbReference>
<dbReference type="EC" id="2.5.1.-" evidence="2"/>
<dbReference type="PANTHER" id="PTHR10291:SF0">
    <property type="entry name" value="DEHYDRODOLICHYL DIPHOSPHATE SYNTHASE 2"/>
    <property type="match status" value="1"/>
</dbReference>
<protein>
    <recommendedName>
        <fullName evidence="2">Isoprenyl transferase</fullName>
        <ecNumber evidence="2">2.5.1.-</ecNumber>
    </recommendedName>
</protein>
<dbReference type="HAMAP" id="MF_01139">
    <property type="entry name" value="ISPT"/>
    <property type="match status" value="1"/>
</dbReference>
<keyword evidence="2" id="KW-0479">Metal-binding</keyword>
<evidence type="ECO:0000256" key="1">
    <source>
        <dbReference type="ARBA" id="ARBA00022679"/>
    </source>
</evidence>
<organism evidence="3 4">
    <name type="scientific">Candidatus Fimisoma avicola</name>
    <dbReference type="NCBI Taxonomy" id="2840826"/>
    <lineage>
        <taxon>Bacteria</taxon>
        <taxon>Bacillati</taxon>
        <taxon>Bacillota</taxon>
        <taxon>Clostridia</taxon>
        <taxon>Eubacteriales</taxon>
        <taxon>Candidatus Fimisoma</taxon>
    </lineage>
</organism>
<evidence type="ECO:0000313" key="3">
    <source>
        <dbReference type="EMBL" id="HIU27170.1"/>
    </source>
</evidence>
<feature type="binding site" evidence="2">
    <location>
        <position position="16"/>
    </location>
    <ligand>
        <name>Mg(2+)</name>
        <dbReference type="ChEBI" id="CHEBI:18420"/>
    </ligand>
</feature>
<feature type="binding site" evidence="2">
    <location>
        <position position="65"/>
    </location>
    <ligand>
        <name>substrate</name>
    </ligand>
</feature>
<dbReference type="GO" id="GO:0045547">
    <property type="term" value="F:ditrans,polycis-polyprenyl diphosphate synthase [(2E,6E)-farnesyl diphosphate specific] activity"/>
    <property type="evidence" value="ECO:0007669"/>
    <property type="project" value="TreeGrafter"/>
</dbReference>